<protein>
    <recommendedName>
        <fullName evidence="3 10">Quinolinate synthase</fullName>
        <ecNumber evidence="3 10">2.5.1.72</ecNumber>
    </recommendedName>
</protein>
<keyword evidence="4" id="KW-0004">4Fe-4S</keyword>
<dbReference type="GO" id="GO:0008987">
    <property type="term" value="F:quinolinate synthetase A activity"/>
    <property type="evidence" value="ECO:0007669"/>
    <property type="project" value="UniProtKB-UniRule"/>
</dbReference>
<comment type="pathway">
    <text evidence="2">Cofactor biosynthesis; NAD(+) biosynthesis; quinolinate from iminoaspartate: step 1/1.</text>
</comment>
<dbReference type="InterPro" id="IPR003473">
    <property type="entry name" value="NadA"/>
</dbReference>
<evidence type="ECO:0000256" key="5">
    <source>
        <dbReference type="ARBA" id="ARBA00022642"/>
    </source>
</evidence>
<dbReference type="RefSeq" id="WP_013330627.1">
    <property type="nucleotide sequence ID" value="NC_014507.1"/>
</dbReference>
<dbReference type="Gene3D" id="3.40.50.10800">
    <property type="entry name" value="NadA-like"/>
    <property type="match status" value="3"/>
</dbReference>
<evidence type="ECO:0000256" key="1">
    <source>
        <dbReference type="ARBA" id="ARBA00001966"/>
    </source>
</evidence>
<dbReference type="PANTHER" id="PTHR30573">
    <property type="entry name" value="QUINOLINATE SYNTHETASE A"/>
    <property type="match status" value="1"/>
</dbReference>
<name>E1RGE0_METP4</name>
<keyword evidence="5" id="KW-0662">Pyridine nucleotide biosynthesis</keyword>
<evidence type="ECO:0000313" key="12">
    <source>
        <dbReference type="Proteomes" id="UP000006565"/>
    </source>
</evidence>
<dbReference type="EC" id="2.5.1.72" evidence="3 10"/>
<dbReference type="PANTHER" id="PTHR30573:SF0">
    <property type="entry name" value="QUINOLINATE SYNTHASE, CHLOROPLASTIC"/>
    <property type="match status" value="1"/>
</dbReference>
<dbReference type="HOGENOM" id="CLU_047382_0_0_2"/>
<dbReference type="OrthoDB" id="5931at2157"/>
<proteinExistence type="predicted"/>
<evidence type="ECO:0000313" key="11">
    <source>
        <dbReference type="EMBL" id="ADN37454.1"/>
    </source>
</evidence>
<dbReference type="Proteomes" id="UP000006565">
    <property type="component" value="Chromosome"/>
</dbReference>
<evidence type="ECO:0000256" key="7">
    <source>
        <dbReference type="ARBA" id="ARBA00022723"/>
    </source>
</evidence>
<dbReference type="SUPFAM" id="SSF142754">
    <property type="entry name" value="NadA-like"/>
    <property type="match status" value="1"/>
</dbReference>
<dbReference type="GO" id="GO:0046872">
    <property type="term" value="F:metal ion binding"/>
    <property type="evidence" value="ECO:0007669"/>
    <property type="project" value="UniProtKB-KW"/>
</dbReference>
<sequence>MGVKEDIERLKKEKKAVILAHNYQPPAIQDLADIVGDSLELAIKAKEATEDLIVLCGVQFMAETAKILNPGKKVILPVKDAGCPLADQLTPDMIKEARKNHPGAAVVVYVNSSAECKAEADVACTSANAAGVVRSLEETEVIFGPDSNLASWVQEQVPEKEIIPVPPDGHCPVHAVFEIGDTEEAKRLDYCIVCHPECEKSIRDKSDFVASTGGMMKIASEAGRWAVLTEKDMTYRLSKEYPEKEFLAYEKSVCKDMKKITPEILRNSLETEDYEIILDEEEMNRARGAIERMIAIRS</sequence>
<keyword evidence="7" id="KW-0479">Metal-binding</keyword>
<evidence type="ECO:0000256" key="4">
    <source>
        <dbReference type="ARBA" id="ARBA00022485"/>
    </source>
</evidence>
<dbReference type="GO" id="GO:0051539">
    <property type="term" value="F:4 iron, 4 sulfur cluster binding"/>
    <property type="evidence" value="ECO:0007669"/>
    <property type="project" value="UniProtKB-KW"/>
</dbReference>
<dbReference type="EMBL" id="CP002117">
    <property type="protein sequence ID" value="ADN37454.1"/>
    <property type="molecule type" value="Genomic_DNA"/>
</dbReference>
<keyword evidence="6" id="KW-0808">Transferase</keyword>
<evidence type="ECO:0000256" key="2">
    <source>
        <dbReference type="ARBA" id="ARBA00005065"/>
    </source>
</evidence>
<keyword evidence="12" id="KW-1185">Reference proteome</keyword>
<organism evidence="11 12">
    <name type="scientific">Methanolacinia petrolearia (strain DSM 11571 / OCM 486 / SEBR 4847)</name>
    <name type="common">Methanoplanus petrolearius</name>
    <dbReference type="NCBI Taxonomy" id="679926"/>
    <lineage>
        <taxon>Archaea</taxon>
        <taxon>Methanobacteriati</taxon>
        <taxon>Methanobacteriota</taxon>
        <taxon>Stenosarchaea group</taxon>
        <taxon>Methanomicrobia</taxon>
        <taxon>Methanomicrobiales</taxon>
        <taxon>Methanomicrobiaceae</taxon>
        <taxon>Methanolacinia</taxon>
    </lineage>
</organism>
<dbReference type="UniPathway" id="UPA00253">
    <property type="reaction ID" value="UER00327"/>
</dbReference>
<dbReference type="NCBIfam" id="NF006878">
    <property type="entry name" value="PRK09375.1-2"/>
    <property type="match status" value="1"/>
</dbReference>
<evidence type="ECO:0000256" key="10">
    <source>
        <dbReference type="NCBIfam" id="TIGR00550"/>
    </source>
</evidence>
<dbReference type="NCBIfam" id="TIGR00550">
    <property type="entry name" value="nadA"/>
    <property type="match status" value="1"/>
</dbReference>
<keyword evidence="9" id="KW-0411">Iron-sulfur</keyword>
<dbReference type="KEGG" id="mpi:Mpet_2711"/>
<accession>E1RGE0</accession>
<reference evidence="11 12" key="1">
    <citation type="journal article" date="2010" name="Stand. Genomic Sci.">
        <title>Complete genome sequence of Methanoplanus petrolearius type strain (SEBR 4847).</title>
        <authorList>
            <person name="Brambilla E."/>
            <person name="Djao O.D."/>
            <person name="Daligault H."/>
            <person name="Lapidus A."/>
            <person name="Lucas S."/>
            <person name="Hammon N."/>
            <person name="Nolan M."/>
            <person name="Tice H."/>
            <person name="Cheng J.F."/>
            <person name="Han C."/>
            <person name="Tapia R."/>
            <person name="Goodwin L."/>
            <person name="Pitluck S."/>
            <person name="Liolios K."/>
            <person name="Ivanova N."/>
            <person name="Mavromatis K."/>
            <person name="Mikhailova N."/>
            <person name="Pati A."/>
            <person name="Chen A."/>
            <person name="Palaniappan K."/>
            <person name="Land M."/>
            <person name="Hauser L."/>
            <person name="Chang Y.J."/>
            <person name="Jeffries C.D."/>
            <person name="Rohde M."/>
            <person name="Spring S."/>
            <person name="Sikorski J."/>
            <person name="Goker M."/>
            <person name="Woyke T."/>
            <person name="Bristow J."/>
            <person name="Eisen J.A."/>
            <person name="Markowitz V."/>
            <person name="Hugenholtz P."/>
            <person name="Kyrpides N.C."/>
            <person name="Klenk H.P."/>
        </authorList>
    </citation>
    <scope>NUCLEOTIDE SEQUENCE [LARGE SCALE GENOMIC DNA]</scope>
    <source>
        <strain evidence="12">DSM 11571 / OCM 486 / SEBR 4847</strain>
    </source>
</reference>
<dbReference type="Pfam" id="PF02445">
    <property type="entry name" value="NadA"/>
    <property type="match status" value="1"/>
</dbReference>
<comment type="cofactor">
    <cofactor evidence="1">
        <name>[4Fe-4S] cluster</name>
        <dbReference type="ChEBI" id="CHEBI:49883"/>
    </cofactor>
</comment>
<dbReference type="GO" id="GO:0034628">
    <property type="term" value="P:'de novo' NAD+ biosynthetic process from L-aspartate"/>
    <property type="evidence" value="ECO:0007669"/>
    <property type="project" value="TreeGrafter"/>
</dbReference>
<dbReference type="GeneID" id="9745206"/>
<evidence type="ECO:0000256" key="3">
    <source>
        <dbReference type="ARBA" id="ARBA00012669"/>
    </source>
</evidence>
<dbReference type="STRING" id="679926.Mpet_2711"/>
<dbReference type="InterPro" id="IPR036094">
    <property type="entry name" value="NadA_sf"/>
</dbReference>
<dbReference type="eggNOG" id="arCOG04459">
    <property type="taxonomic scope" value="Archaea"/>
</dbReference>
<gene>
    <name evidence="11" type="ordered locus">Mpet_2711</name>
</gene>
<evidence type="ECO:0000256" key="8">
    <source>
        <dbReference type="ARBA" id="ARBA00023004"/>
    </source>
</evidence>
<evidence type="ECO:0000256" key="9">
    <source>
        <dbReference type="ARBA" id="ARBA00023014"/>
    </source>
</evidence>
<dbReference type="AlphaFoldDB" id="E1RGE0"/>
<keyword evidence="8" id="KW-0408">Iron</keyword>
<evidence type="ECO:0000256" key="6">
    <source>
        <dbReference type="ARBA" id="ARBA00022679"/>
    </source>
</evidence>